<dbReference type="Proteomes" id="UP001501444">
    <property type="component" value="Unassembled WGS sequence"/>
</dbReference>
<keyword evidence="2" id="KW-1185">Reference proteome</keyword>
<gene>
    <name evidence="1" type="ORF">GCM10010170_027130</name>
</gene>
<comment type="caution">
    <text evidence="1">The sequence shown here is derived from an EMBL/GenBank/DDBJ whole genome shotgun (WGS) entry which is preliminary data.</text>
</comment>
<evidence type="ECO:0000313" key="1">
    <source>
        <dbReference type="EMBL" id="GAA2342775.1"/>
    </source>
</evidence>
<name>A0ABN3G3N7_9ACTN</name>
<organism evidence="1 2">
    <name type="scientific">Dactylosporangium salmoneum</name>
    <dbReference type="NCBI Taxonomy" id="53361"/>
    <lineage>
        <taxon>Bacteria</taxon>
        <taxon>Bacillati</taxon>
        <taxon>Actinomycetota</taxon>
        <taxon>Actinomycetes</taxon>
        <taxon>Micromonosporales</taxon>
        <taxon>Micromonosporaceae</taxon>
        <taxon>Dactylosporangium</taxon>
    </lineage>
</organism>
<proteinExistence type="predicted"/>
<dbReference type="RefSeq" id="WP_344612683.1">
    <property type="nucleotide sequence ID" value="NZ_BAAARV010000022.1"/>
</dbReference>
<dbReference type="EMBL" id="BAAARV010000022">
    <property type="protein sequence ID" value="GAA2342775.1"/>
    <property type="molecule type" value="Genomic_DNA"/>
</dbReference>
<reference evidence="1 2" key="1">
    <citation type="journal article" date="2019" name="Int. J. Syst. Evol. Microbiol.">
        <title>The Global Catalogue of Microorganisms (GCM) 10K type strain sequencing project: providing services to taxonomists for standard genome sequencing and annotation.</title>
        <authorList>
            <consortium name="The Broad Institute Genomics Platform"/>
            <consortium name="The Broad Institute Genome Sequencing Center for Infectious Disease"/>
            <person name="Wu L."/>
            <person name="Ma J."/>
        </authorList>
    </citation>
    <scope>NUCLEOTIDE SEQUENCE [LARGE SCALE GENOMIC DNA]</scope>
    <source>
        <strain evidence="1 2">JCM 3272</strain>
    </source>
</reference>
<sequence length="61" mass="6723">MLVSFDGSAATTVKAYRADAIAKDESLTVAVPAGTKSMRVTFRMYDGNNNWYWMVDSVGVR</sequence>
<evidence type="ECO:0000313" key="2">
    <source>
        <dbReference type="Proteomes" id="UP001501444"/>
    </source>
</evidence>
<protein>
    <submittedName>
        <fullName evidence="1">Uncharacterized protein</fullName>
    </submittedName>
</protein>
<accession>A0ABN3G3N7</accession>